<dbReference type="FunFam" id="2.60.40.10:FF:000208">
    <property type="entry name" value="Butyrophilin subfamily 1 member A1"/>
    <property type="match status" value="1"/>
</dbReference>
<comment type="caution">
    <text evidence="12">The sequence shown here is derived from an EMBL/GenBank/DDBJ whole genome shotgun (WGS) entry which is preliminary data.</text>
</comment>
<feature type="compositionally biased region" description="Basic and acidic residues" evidence="9">
    <location>
        <begin position="335"/>
        <end position="345"/>
    </location>
</feature>
<dbReference type="SMART" id="SM00409">
    <property type="entry name" value="IG"/>
    <property type="match status" value="1"/>
</dbReference>
<dbReference type="InterPro" id="IPR053896">
    <property type="entry name" value="BTN3A2-like_Ig-C"/>
</dbReference>
<feature type="region of interest" description="Disordered" evidence="9">
    <location>
        <begin position="22"/>
        <end position="118"/>
    </location>
</feature>
<accession>A0A8X7WWH9</accession>
<sequence length="1316" mass="148431">MSNRGRYAKYSAADVLKAIFNDDDDSDLEDSDNSSLENDHISEQSDHSDTESCQPTTEVLTSDIPISGESPLQASGICGARGRGRGRGRGHGRERGKGRSIRRGMDQGEPGPAPDVPISFIIPTPITMSIEMITIDQRTVTYQVVSMPGDGTCYILHGHIRPTLDIQRNIVSYVLNDWDRFKVWTDDALTLKFSKVINGFRHEDLLKITENYKPQLAYVMNFDISSVLQLLVTKQILTNDEAKVVKVKEESEGTPGVESFIGKVMKKDRAVLVSLWEALAEEFVRCPSPNVKGILDEVTEWGPDLLKEIHASAQSPQLEPHIKDLHETHRLTMSESARPLDDQRPSGDPNKGAVGLETQYTELMVIKQDIKDELAKAGKTQERFEEEGATKNCERVWTEHLFKRRSESKTPPKIIVVSGVAGTGKTTMVQKMMSDWARGTQYQRFAFVFLFKFRELNLLDNEPQMSLITLIERHYKHLTHDKLIEILKKPESLLFILDGLEEYKHKLNFTPSQLCSDPDDEVPVHILVTSLVSQTLLKGCSVLITSRPTALGSLDMERVDGFVEVVGFFPEQRLMYFRTFFGDADVGTKAFQCMEGNTILYSMCVSPSYCWIICSALKSHFMTPKEERGAAPRTMTEIFVMFLHNILTNHRQEDEYQRRILVRLGKMAYYGVDKRTYVFNEKQEMSTFGLQQVMFSSFLSGFLHRQSTLEHTTYTFYQFTLQEFMAACSFYFDPSGGVEELLKKRDSCKDGRFEIVTRFLAGLAWCPVLKTAEGILGESEVTTTQRIQEWVRQKAKLALRGGDQSEALRVCHWLCETQNEEVIRDAIGEDLKMNFSSITLSPLDCAVLAFVISCCGELQLLNLSGTPRTPECIRRLAEGLRCCSEVWLDSCGLTSACCSALSSVLSSPNSWMTYLDLDKNNLGDSGARQLSEGLRSDNCKLQILRYSLLLCQEGHLTIKSAEGEAGLGGQCCQCHCKMMAPPTRLTNFPEVKMAECEKEVAGLRSERFQVVGPSSAVLVFVGQDVTLPASLSPAMSAQRFEVRWFRDDLFSPVLLYQNLQITPERQLQAYKGRTSLFLEELLNGNVSLRLQNVRVSDGGLYRCFVASGLYDEEAHITLNVEALGSQPSISLSTAEDQQPRLECSSEKWSSRPEVSWRDMNGIDVTSQSKLTFKRDIEGLLNISSVIPIKKEFNVFSCLMRSNTTKPAWLSKMEVYGVNIWCVLQLLESRSRVIQTDAERELWQTAILDLMSDEEDAIIDGRPVGVVRSPPHRNPQMSELCQQLQSRLEADMRYALTHRQRVRADGIGLEEDSFLEL</sequence>
<dbReference type="SMART" id="SM00368">
    <property type="entry name" value="LRR_RI"/>
    <property type="match status" value="2"/>
</dbReference>
<keyword evidence="5" id="KW-0547">Nucleotide-binding</keyword>
<keyword evidence="7" id="KW-0472">Membrane</keyword>
<dbReference type="Gene3D" id="3.40.50.300">
    <property type="entry name" value="P-loop containing nucleotide triphosphate hydrolases"/>
    <property type="match status" value="1"/>
</dbReference>
<evidence type="ECO:0000256" key="2">
    <source>
        <dbReference type="ARBA" id="ARBA00004496"/>
    </source>
</evidence>
<dbReference type="InterPro" id="IPR013783">
    <property type="entry name" value="Ig-like_fold"/>
</dbReference>
<dbReference type="InterPro" id="IPR003599">
    <property type="entry name" value="Ig_sub"/>
</dbReference>
<feature type="domain" description="Ig-like" evidence="10">
    <location>
        <begin position="989"/>
        <end position="1117"/>
    </location>
</feature>
<keyword evidence="3" id="KW-0963">Cytoplasm</keyword>
<evidence type="ECO:0000256" key="5">
    <source>
        <dbReference type="ARBA" id="ARBA00022741"/>
    </source>
</evidence>
<dbReference type="PANTHER" id="PTHR45690:SF19">
    <property type="entry name" value="NACHT, LRR AND PYD DOMAINS-CONTAINING PROTEIN 3"/>
    <property type="match status" value="1"/>
</dbReference>
<proteinExistence type="predicted"/>
<dbReference type="PROSITE" id="PS50837">
    <property type="entry name" value="NACHT"/>
    <property type="match status" value="1"/>
</dbReference>
<dbReference type="Pfam" id="PF07686">
    <property type="entry name" value="V-set"/>
    <property type="match status" value="1"/>
</dbReference>
<dbReference type="EMBL" id="JAATIS010008602">
    <property type="protein sequence ID" value="KAG2456850.1"/>
    <property type="molecule type" value="Genomic_DNA"/>
</dbReference>
<dbReference type="Gene3D" id="3.80.10.10">
    <property type="entry name" value="Ribonuclease Inhibitor"/>
    <property type="match status" value="1"/>
</dbReference>
<dbReference type="Pfam" id="PF22705">
    <property type="entry name" value="C2-set_3"/>
    <property type="match status" value="1"/>
</dbReference>
<dbReference type="InterPro" id="IPR007111">
    <property type="entry name" value="NACHT_NTPase"/>
</dbReference>
<evidence type="ECO:0000256" key="3">
    <source>
        <dbReference type="ARBA" id="ARBA00022490"/>
    </source>
</evidence>
<keyword evidence="4" id="KW-0677">Repeat</keyword>
<dbReference type="GO" id="GO:0005524">
    <property type="term" value="F:ATP binding"/>
    <property type="evidence" value="ECO:0007669"/>
    <property type="project" value="UniProtKB-KW"/>
</dbReference>
<evidence type="ECO:0000313" key="13">
    <source>
        <dbReference type="Proteomes" id="UP000886611"/>
    </source>
</evidence>
<organism evidence="12 13">
    <name type="scientific">Polypterus senegalus</name>
    <name type="common">Senegal bichir</name>
    <dbReference type="NCBI Taxonomy" id="55291"/>
    <lineage>
        <taxon>Eukaryota</taxon>
        <taxon>Metazoa</taxon>
        <taxon>Chordata</taxon>
        <taxon>Craniata</taxon>
        <taxon>Vertebrata</taxon>
        <taxon>Euteleostomi</taxon>
        <taxon>Actinopterygii</taxon>
        <taxon>Polypteriformes</taxon>
        <taxon>Polypteridae</taxon>
        <taxon>Polypterus</taxon>
    </lineage>
</organism>
<dbReference type="InterPro" id="IPR032675">
    <property type="entry name" value="LRR_dom_sf"/>
</dbReference>
<feature type="domain" description="NACHT" evidence="11">
    <location>
        <begin position="413"/>
        <end position="550"/>
    </location>
</feature>
<dbReference type="FunFam" id="3.40.50.300:FF:001028">
    <property type="entry name" value="Class II major histocompatibility complex transactivator"/>
    <property type="match status" value="1"/>
</dbReference>
<dbReference type="Pfam" id="PF17779">
    <property type="entry name" value="WHD_NOD2"/>
    <property type="match status" value="1"/>
</dbReference>
<dbReference type="Gene3D" id="2.60.40.10">
    <property type="entry name" value="Immunoglobulins"/>
    <property type="match status" value="2"/>
</dbReference>
<dbReference type="GO" id="GO:0016020">
    <property type="term" value="C:membrane"/>
    <property type="evidence" value="ECO:0007669"/>
    <property type="project" value="UniProtKB-SubCell"/>
</dbReference>
<evidence type="ECO:0000256" key="1">
    <source>
        <dbReference type="ARBA" id="ARBA00004370"/>
    </source>
</evidence>
<dbReference type="InterPro" id="IPR007110">
    <property type="entry name" value="Ig-like_dom"/>
</dbReference>
<protein>
    <submittedName>
        <fullName evidence="12">NLRP3 protein</fullName>
    </submittedName>
</protein>
<feature type="non-terminal residue" evidence="12">
    <location>
        <position position="1"/>
    </location>
</feature>
<dbReference type="InterPro" id="IPR050637">
    <property type="entry name" value="NLRP_innate_immun_reg"/>
</dbReference>
<feature type="non-terminal residue" evidence="12">
    <location>
        <position position="1316"/>
    </location>
</feature>
<dbReference type="InterPro" id="IPR027417">
    <property type="entry name" value="P-loop_NTPase"/>
</dbReference>
<comment type="subcellular location">
    <subcellularLocation>
        <location evidence="2">Cytoplasm</location>
    </subcellularLocation>
    <subcellularLocation>
        <location evidence="1">Membrane</location>
    </subcellularLocation>
</comment>
<feature type="domain" description="Ig-like" evidence="10">
    <location>
        <begin position="1127"/>
        <end position="1210"/>
    </location>
</feature>
<reference evidence="12 13" key="1">
    <citation type="journal article" date="2021" name="Cell">
        <title>Tracing the genetic footprints of vertebrate landing in non-teleost ray-finned fishes.</title>
        <authorList>
            <person name="Bi X."/>
            <person name="Wang K."/>
            <person name="Yang L."/>
            <person name="Pan H."/>
            <person name="Jiang H."/>
            <person name="Wei Q."/>
            <person name="Fang M."/>
            <person name="Yu H."/>
            <person name="Zhu C."/>
            <person name="Cai Y."/>
            <person name="He Y."/>
            <person name="Gan X."/>
            <person name="Zeng H."/>
            <person name="Yu D."/>
            <person name="Zhu Y."/>
            <person name="Jiang H."/>
            <person name="Qiu Q."/>
            <person name="Yang H."/>
            <person name="Zhang Y.E."/>
            <person name="Wang W."/>
            <person name="Zhu M."/>
            <person name="He S."/>
            <person name="Zhang G."/>
        </authorList>
    </citation>
    <scope>NUCLEOTIDE SEQUENCE [LARGE SCALE GENOMIC DNA]</scope>
    <source>
        <strain evidence="12">Bchr_013</strain>
    </source>
</reference>
<evidence type="ECO:0000256" key="4">
    <source>
        <dbReference type="ARBA" id="ARBA00022737"/>
    </source>
</evidence>
<dbReference type="SUPFAM" id="SSF52540">
    <property type="entry name" value="P-loop containing nucleoside triphosphate hydrolases"/>
    <property type="match status" value="1"/>
</dbReference>
<dbReference type="Pfam" id="PF05729">
    <property type="entry name" value="NACHT"/>
    <property type="match status" value="1"/>
</dbReference>
<feature type="compositionally biased region" description="Basic and acidic residues" evidence="9">
    <location>
        <begin position="37"/>
        <end position="50"/>
    </location>
</feature>
<name>A0A8X7WWH9_POLSE</name>
<feature type="region of interest" description="Disordered" evidence="9">
    <location>
        <begin position="335"/>
        <end position="354"/>
    </location>
</feature>
<keyword evidence="8" id="KW-0393">Immunoglobulin domain</keyword>
<evidence type="ECO:0000256" key="8">
    <source>
        <dbReference type="ARBA" id="ARBA00023319"/>
    </source>
</evidence>
<dbReference type="SUPFAM" id="SSF52047">
    <property type="entry name" value="RNI-like"/>
    <property type="match status" value="1"/>
</dbReference>
<gene>
    <name evidence="12" type="primary">Nlrp3_2</name>
    <name evidence="12" type="ORF">GTO96_0012506</name>
</gene>
<dbReference type="Proteomes" id="UP000886611">
    <property type="component" value="Unassembled WGS sequence"/>
</dbReference>
<keyword evidence="6" id="KW-0067">ATP-binding</keyword>
<dbReference type="InterPro" id="IPR013106">
    <property type="entry name" value="Ig_V-set"/>
</dbReference>
<feature type="compositionally biased region" description="Polar residues" evidence="9">
    <location>
        <begin position="51"/>
        <end position="60"/>
    </location>
</feature>
<evidence type="ECO:0000256" key="9">
    <source>
        <dbReference type="SAM" id="MobiDB-lite"/>
    </source>
</evidence>
<evidence type="ECO:0000313" key="12">
    <source>
        <dbReference type="EMBL" id="KAG2456850.1"/>
    </source>
</evidence>
<feature type="compositionally biased region" description="Acidic residues" evidence="9">
    <location>
        <begin position="22"/>
        <end position="32"/>
    </location>
</feature>
<keyword evidence="13" id="KW-1185">Reference proteome</keyword>
<dbReference type="GO" id="GO:0050729">
    <property type="term" value="P:positive regulation of inflammatory response"/>
    <property type="evidence" value="ECO:0007669"/>
    <property type="project" value="TreeGrafter"/>
</dbReference>
<evidence type="ECO:0000256" key="6">
    <source>
        <dbReference type="ARBA" id="ARBA00022840"/>
    </source>
</evidence>
<evidence type="ECO:0000259" key="10">
    <source>
        <dbReference type="PROSITE" id="PS50835"/>
    </source>
</evidence>
<dbReference type="GO" id="GO:0005737">
    <property type="term" value="C:cytoplasm"/>
    <property type="evidence" value="ECO:0007669"/>
    <property type="project" value="TreeGrafter"/>
</dbReference>
<evidence type="ECO:0000259" key="11">
    <source>
        <dbReference type="PROSITE" id="PS50837"/>
    </source>
</evidence>
<dbReference type="PROSITE" id="PS50835">
    <property type="entry name" value="IG_LIKE"/>
    <property type="match status" value="2"/>
</dbReference>
<dbReference type="InterPro" id="IPR036179">
    <property type="entry name" value="Ig-like_dom_sf"/>
</dbReference>
<dbReference type="SUPFAM" id="SSF48726">
    <property type="entry name" value="Immunoglobulin"/>
    <property type="match status" value="1"/>
</dbReference>
<evidence type="ECO:0000256" key="7">
    <source>
        <dbReference type="ARBA" id="ARBA00023136"/>
    </source>
</evidence>
<dbReference type="PANTHER" id="PTHR45690">
    <property type="entry name" value="NACHT, LRR AND PYD DOMAINS-CONTAINING PROTEIN 12"/>
    <property type="match status" value="1"/>
</dbReference>
<dbReference type="InterPro" id="IPR041075">
    <property type="entry name" value="NOD1/2_WH"/>
</dbReference>